<feature type="domain" description="Winged helix-turn-helix" evidence="1">
    <location>
        <begin position="25"/>
        <end position="92"/>
    </location>
</feature>
<dbReference type="InterPro" id="IPR055245">
    <property type="entry name" value="HTH_proteobacteria"/>
</dbReference>
<protein>
    <submittedName>
        <fullName evidence="2">Helix-turn-helix domain-containing protein</fullName>
    </submittedName>
</protein>
<evidence type="ECO:0000313" key="3">
    <source>
        <dbReference type="Proteomes" id="UP001595840"/>
    </source>
</evidence>
<reference evidence="3" key="1">
    <citation type="journal article" date="2019" name="Int. J. Syst. Evol. Microbiol.">
        <title>The Global Catalogue of Microorganisms (GCM) 10K type strain sequencing project: providing services to taxonomists for standard genome sequencing and annotation.</title>
        <authorList>
            <consortium name="The Broad Institute Genomics Platform"/>
            <consortium name="The Broad Institute Genome Sequencing Center for Infectious Disease"/>
            <person name="Wu L."/>
            <person name="Ma J."/>
        </authorList>
    </citation>
    <scope>NUCLEOTIDE SEQUENCE [LARGE SCALE GENOMIC DNA]</scope>
    <source>
        <strain evidence="3">CECT 8570</strain>
    </source>
</reference>
<dbReference type="EMBL" id="JBHSCX010000020">
    <property type="protein sequence ID" value="MFC4363391.1"/>
    <property type="molecule type" value="Genomic_DNA"/>
</dbReference>
<keyword evidence="3" id="KW-1185">Reference proteome</keyword>
<evidence type="ECO:0000313" key="2">
    <source>
        <dbReference type="EMBL" id="MFC4363391.1"/>
    </source>
</evidence>
<proteinExistence type="predicted"/>
<dbReference type="Pfam" id="PF14090">
    <property type="entry name" value="HTH_39"/>
    <property type="match status" value="1"/>
</dbReference>
<sequence length="101" mass="11477">MKEYAPTNVNNLLIQNLNDTSSNAQRRRLLRALELAGDDGISTLEARTELNILAPAARAFELRWQEGRNIQSHRVSQQDDQGRSHHVARYILRAGKWEGAI</sequence>
<comment type="caution">
    <text evidence="2">The sequence shown here is derived from an EMBL/GenBank/DDBJ whole genome shotgun (WGS) entry which is preliminary data.</text>
</comment>
<dbReference type="RefSeq" id="WP_290261150.1">
    <property type="nucleotide sequence ID" value="NZ_JAUFQG010000004.1"/>
</dbReference>
<name>A0ABV8V6A4_9GAMM</name>
<organism evidence="2 3">
    <name type="scientific">Simiduia curdlanivorans</name>
    <dbReference type="NCBI Taxonomy" id="1492769"/>
    <lineage>
        <taxon>Bacteria</taxon>
        <taxon>Pseudomonadati</taxon>
        <taxon>Pseudomonadota</taxon>
        <taxon>Gammaproteobacteria</taxon>
        <taxon>Cellvibrionales</taxon>
        <taxon>Cellvibrionaceae</taxon>
        <taxon>Simiduia</taxon>
    </lineage>
</organism>
<gene>
    <name evidence="2" type="ORF">ACFOX3_13835</name>
</gene>
<evidence type="ECO:0000259" key="1">
    <source>
        <dbReference type="Pfam" id="PF14090"/>
    </source>
</evidence>
<dbReference type="Proteomes" id="UP001595840">
    <property type="component" value="Unassembled WGS sequence"/>
</dbReference>
<accession>A0ABV8V6A4</accession>